<evidence type="ECO:0000313" key="1">
    <source>
        <dbReference type="EMBL" id="KAH6934815.1"/>
    </source>
</evidence>
<reference evidence="1" key="1">
    <citation type="submission" date="2020-05" db="EMBL/GenBank/DDBJ databases">
        <title>Large-scale comparative analyses of tick genomes elucidate their genetic diversity and vector capacities.</title>
        <authorList>
            <person name="Jia N."/>
            <person name="Wang J."/>
            <person name="Shi W."/>
            <person name="Du L."/>
            <person name="Sun Y."/>
            <person name="Zhan W."/>
            <person name="Jiang J."/>
            <person name="Wang Q."/>
            <person name="Zhang B."/>
            <person name="Ji P."/>
            <person name="Sakyi L.B."/>
            <person name="Cui X."/>
            <person name="Yuan T."/>
            <person name="Jiang B."/>
            <person name="Yang W."/>
            <person name="Lam T.T.-Y."/>
            <person name="Chang Q."/>
            <person name="Ding S."/>
            <person name="Wang X."/>
            <person name="Zhu J."/>
            <person name="Ruan X."/>
            <person name="Zhao L."/>
            <person name="Wei J."/>
            <person name="Que T."/>
            <person name="Du C."/>
            <person name="Cheng J."/>
            <person name="Dai P."/>
            <person name="Han X."/>
            <person name="Huang E."/>
            <person name="Gao Y."/>
            <person name="Liu J."/>
            <person name="Shao H."/>
            <person name="Ye R."/>
            <person name="Li L."/>
            <person name="Wei W."/>
            <person name="Wang X."/>
            <person name="Wang C."/>
            <person name="Yang T."/>
            <person name="Huo Q."/>
            <person name="Li W."/>
            <person name="Guo W."/>
            <person name="Chen H."/>
            <person name="Zhou L."/>
            <person name="Ni X."/>
            <person name="Tian J."/>
            <person name="Zhou Y."/>
            <person name="Sheng Y."/>
            <person name="Liu T."/>
            <person name="Pan Y."/>
            <person name="Xia L."/>
            <person name="Li J."/>
            <person name="Zhao F."/>
            <person name="Cao W."/>
        </authorList>
    </citation>
    <scope>NUCLEOTIDE SEQUENCE</scope>
    <source>
        <strain evidence="1">Hyas-2018</strain>
    </source>
</reference>
<sequence>MPTRRLRRVSLQLVCSWTLKAWCTVSTDIIVKSFNVTGISKAMDCTEDDWIHERMDDASSGDKPSPSNDTSADI</sequence>
<proteinExistence type="predicted"/>
<comment type="caution">
    <text evidence="1">The sequence shown here is derived from an EMBL/GenBank/DDBJ whole genome shotgun (WGS) entry which is preliminary data.</text>
</comment>
<dbReference type="Proteomes" id="UP000821845">
    <property type="component" value="Chromosome 3"/>
</dbReference>
<organism evidence="1 2">
    <name type="scientific">Hyalomma asiaticum</name>
    <name type="common">Tick</name>
    <dbReference type="NCBI Taxonomy" id="266040"/>
    <lineage>
        <taxon>Eukaryota</taxon>
        <taxon>Metazoa</taxon>
        <taxon>Ecdysozoa</taxon>
        <taxon>Arthropoda</taxon>
        <taxon>Chelicerata</taxon>
        <taxon>Arachnida</taxon>
        <taxon>Acari</taxon>
        <taxon>Parasitiformes</taxon>
        <taxon>Ixodida</taxon>
        <taxon>Ixodoidea</taxon>
        <taxon>Ixodidae</taxon>
        <taxon>Hyalomminae</taxon>
        <taxon>Hyalomma</taxon>
    </lineage>
</organism>
<accession>A0ACB7SJK6</accession>
<evidence type="ECO:0000313" key="2">
    <source>
        <dbReference type="Proteomes" id="UP000821845"/>
    </source>
</evidence>
<dbReference type="EMBL" id="CM023483">
    <property type="protein sequence ID" value="KAH6934815.1"/>
    <property type="molecule type" value="Genomic_DNA"/>
</dbReference>
<protein>
    <submittedName>
        <fullName evidence="1">Uncharacterized protein</fullName>
    </submittedName>
</protein>
<gene>
    <name evidence="1" type="ORF">HPB50_001009</name>
</gene>
<keyword evidence="2" id="KW-1185">Reference proteome</keyword>
<name>A0ACB7SJK6_HYAAI</name>